<dbReference type="AlphaFoldDB" id="Q6AR23"/>
<dbReference type="STRING" id="177439.DP0472"/>
<keyword evidence="2" id="KW-1133">Transmembrane helix</keyword>
<keyword evidence="2" id="KW-0472">Membrane</keyword>
<dbReference type="HOGENOM" id="CLU_086377_0_0_7"/>
<evidence type="ECO:0000313" key="5">
    <source>
        <dbReference type="Proteomes" id="UP000000602"/>
    </source>
</evidence>
<evidence type="ECO:0000256" key="2">
    <source>
        <dbReference type="SAM" id="Phobius"/>
    </source>
</evidence>
<feature type="transmembrane region" description="Helical" evidence="2">
    <location>
        <begin position="47"/>
        <end position="69"/>
    </location>
</feature>
<dbReference type="EMBL" id="CR522870">
    <property type="protein sequence ID" value="CAG35201.1"/>
    <property type="molecule type" value="Genomic_DNA"/>
</dbReference>
<dbReference type="KEGG" id="dps:DP0472"/>
<dbReference type="Proteomes" id="UP000000602">
    <property type="component" value="Chromosome"/>
</dbReference>
<feature type="transmembrane region" description="Helical" evidence="2">
    <location>
        <begin position="12"/>
        <end position="35"/>
    </location>
</feature>
<protein>
    <recommendedName>
        <fullName evidence="3">DUF4126 domain-containing protein</fullName>
    </recommendedName>
</protein>
<dbReference type="RefSeq" id="WP_011187717.1">
    <property type="nucleotide sequence ID" value="NC_006138.1"/>
</dbReference>
<keyword evidence="5" id="KW-1185">Reference proteome</keyword>
<evidence type="ECO:0000313" key="4">
    <source>
        <dbReference type="EMBL" id="CAG35201.1"/>
    </source>
</evidence>
<keyword evidence="2" id="KW-0812">Transmembrane</keyword>
<reference evidence="5" key="1">
    <citation type="journal article" date="2004" name="Environ. Microbiol.">
        <title>The genome of Desulfotalea psychrophila, a sulfate-reducing bacterium from permanently cold Arctic sediments.</title>
        <authorList>
            <person name="Rabus R."/>
            <person name="Ruepp A."/>
            <person name="Frickey T."/>
            <person name="Rattei T."/>
            <person name="Fartmann B."/>
            <person name="Stark M."/>
            <person name="Bauer M."/>
            <person name="Zibat A."/>
            <person name="Lombardot T."/>
            <person name="Becker I."/>
            <person name="Amann J."/>
            <person name="Gellner K."/>
            <person name="Teeling H."/>
            <person name="Leuschner W.D."/>
            <person name="Gloeckner F.-O."/>
            <person name="Lupas A.N."/>
            <person name="Amann R."/>
            <person name="Klenk H.-P."/>
        </authorList>
    </citation>
    <scope>NUCLEOTIDE SEQUENCE [LARGE SCALE GENOMIC DNA]</scope>
    <source>
        <strain evidence="5">DSM 12343 / LSv54</strain>
    </source>
</reference>
<feature type="transmembrane region" description="Helical" evidence="2">
    <location>
        <begin position="160"/>
        <end position="181"/>
    </location>
</feature>
<dbReference type="eggNOG" id="ENOG502Z9HI">
    <property type="taxonomic scope" value="Bacteria"/>
</dbReference>
<proteinExistence type="predicted"/>
<organism evidence="4 5">
    <name type="scientific">Desulfotalea psychrophila (strain LSv54 / DSM 12343)</name>
    <dbReference type="NCBI Taxonomy" id="177439"/>
    <lineage>
        <taxon>Bacteria</taxon>
        <taxon>Pseudomonadati</taxon>
        <taxon>Thermodesulfobacteriota</taxon>
        <taxon>Desulfobulbia</taxon>
        <taxon>Desulfobulbales</taxon>
        <taxon>Desulfocapsaceae</taxon>
        <taxon>Desulfotalea</taxon>
    </lineage>
</organism>
<evidence type="ECO:0000259" key="3">
    <source>
        <dbReference type="Pfam" id="PF13548"/>
    </source>
</evidence>
<dbReference type="Pfam" id="PF13548">
    <property type="entry name" value="DUF4126"/>
    <property type="match status" value="1"/>
</dbReference>
<evidence type="ECO:0000256" key="1">
    <source>
        <dbReference type="SAM" id="MobiDB-lite"/>
    </source>
</evidence>
<gene>
    <name evidence="4" type="ordered locus">DP0472</name>
</gene>
<name>Q6AR23_DESPS</name>
<feature type="domain" description="DUF4126" evidence="3">
    <location>
        <begin position="11"/>
        <end position="183"/>
    </location>
</feature>
<feature type="region of interest" description="Disordered" evidence="1">
    <location>
        <begin position="205"/>
        <end position="230"/>
    </location>
</feature>
<dbReference type="OrthoDB" id="181455at2"/>
<accession>Q6AR23</accession>
<sequence>MDAYQQLITTIALTMGVAWASGINLYATIAMLGILGSTGNIDLPTQLLVVQDPLVIGSAAIMYCVEFFADKTPGLDTGWDAIHSFIRIPAGVMLAAGAVGDVSTPLVVASGILGGTISGVSHSIKAGSRVLINTSPEPFSNWTASVLEDVAVIAGIWTAINYPLLFIGLFILFIILAIWLLPKIMRGIIILLKKIRGFFGATPEPTSQYKQPARANPPKKIKRIGPPDRK</sequence>
<dbReference type="InterPro" id="IPR025196">
    <property type="entry name" value="DUF4126"/>
</dbReference>